<organism evidence="12 13">
    <name type="scientific">Fistulina hepatica ATCC 64428</name>
    <dbReference type="NCBI Taxonomy" id="1128425"/>
    <lineage>
        <taxon>Eukaryota</taxon>
        <taxon>Fungi</taxon>
        <taxon>Dikarya</taxon>
        <taxon>Basidiomycota</taxon>
        <taxon>Agaricomycotina</taxon>
        <taxon>Agaricomycetes</taxon>
        <taxon>Agaricomycetidae</taxon>
        <taxon>Agaricales</taxon>
        <taxon>Fistulinaceae</taxon>
        <taxon>Fistulina</taxon>
    </lineage>
</organism>
<evidence type="ECO:0000256" key="3">
    <source>
        <dbReference type="ARBA" id="ARBA00012099"/>
    </source>
</evidence>
<reference evidence="12 13" key="1">
    <citation type="journal article" date="2015" name="Fungal Genet. Biol.">
        <title>Evolution of novel wood decay mechanisms in Agaricales revealed by the genome sequences of Fistulina hepatica and Cylindrobasidium torrendii.</title>
        <authorList>
            <person name="Floudas D."/>
            <person name="Held B.W."/>
            <person name="Riley R."/>
            <person name="Nagy L.G."/>
            <person name="Koehler G."/>
            <person name="Ransdell A.S."/>
            <person name="Younus H."/>
            <person name="Chow J."/>
            <person name="Chiniquy J."/>
            <person name="Lipzen A."/>
            <person name="Tritt A."/>
            <person name="Sun H."/>
            <person name="Haridas S."/>
            <person name="LaButti K."/>
            <person name="Ohm R.A."/>
            <person name="Kues U."/>
            <person name="Blanchette R.A."/>
            <person name="Grigoriev I.V."/>
            <person name="Minto R.E."/>
            <person name="Hibbett D.S."/>
        </authorList>
    </citation>
    <scope>NUCLEOTIDE SEQUENCE [LARGE SCALE GENOMIC DNA]</scope>
    <source>
        <strain evidence="12 13">ATCC 64428</strain>
    </source>
</reference>
<dbReference type="InterPro" id="IPR018485">
    <property type="entry name" value="FGGY_C"/>
</dbReference>
<dbReference type="SUPFAM" id="SSF53067">
    <property type="entry name" value="Actin-like ATPase domain"/>
    <property type="match status" value="2"/>
</dbReference>
<dbReference type="EC" id="2.7.1.30" evidence="3"/>
<dbReference type="GO" id="GO:0019563">
    <property type="term" value="P:glycerol catabolic process"/>
    <property type="evidence" value="ECO:0007669"/>
    <property type="project" value="UniProtKB-UniPathway"/>
</dbReference>
<dbReference type="InterPro" id="IPR018483">
    <property type="entry name" value="Carb_kinase_FGGY_CS"/>
</dbReference>
<dbReference type="GO" id="GO:0005739">
    <property type="term" value="C:mitochondrion"/>
    <property type="evidence" value="ECO:0007669"/>
    <property type="project" value="TreeGrafter"/>
</dbReference>
<keyword evidence="5" id="KW-0547">Nucleotide-binding</keyword>
<proteinExistence type="inferred from homology"/>
<gene>
    <name evidence="12" type="ORF">FISHEDRAFT_54182</name>
</gene>
<feature type="domain" description="Carbohydrate kinase FGGY N-terminal" evidence="10">
    <location>
        <begin position="6"/>
        <end position="115"/>
    </location>
</feature>
<dbReference type="GO" id="GO:0046167">
    <property type="term" value="P:glycerol-3-phosphate biosynthetic process"/>
    <property type="evidence" value="ECO:0007669"/>
    <property type="project" value="TreeGrafter"/>
</dbReference>
<keyword evidence="6 9" id="KW-0418">Kinase</keyword>
<dbReference type="Gene3D" id="3.30.420.40">
    <property type="match status" value="2"/>
</dbReference>
<evidence type="ECO:0000259" key="10">
    <source>
        <dbReference type="Pfam" id="PF00370"/>
    </source>
</evidence>
<dbReference type="OrthoDB" id="5422795at2759"/>
<feature type="domain" description="Carbohydrate kinase FGGY N-terminal" evidence="10">
    <location>
        <begin position="143"/>
        <end position="214"/>
    </location>
</feature>
<evidence type="ECO:0000313" key="12">
    <source>
        <dbReference type="EMBL" id="KIY43099.1"/>
    </source>
</evidence>
<dbReference type="Pfam" id="PF00370">
    <property type="entry name" value="FGGY_N"/>
    <property type="match status" value="2"/>
</dbReference>
<keyword evidence="13" id="KW-1185">Reference proteome</keyword>
<evidence type="ECO:0000256" key="1">
    <source>
        <dbReference type="ARBA" id="ARBA00005190"/>
    </source>
</evidence>
<dbReference type="Proteomes" id="UP000054144">
    <property type="component" value="Unassembled WGS sequence"/>
</dbReference>
<accession>A0A0D7A117</accession>
<evidence type="ECO:0000259" key="11">
    <source>
        <dbReference type="Pfam" id="PF02782"/>
    </source>
</evidence>
<dbReference type="InterPro" id="IPR043129">
    <property type="entry name" value="ATPase_NBD"/>
</dbReference>
<dbReference type="EMBL" id="KN882118">
    <property type="protein sequence ID" value="KIY43099.1"/>
    <property type="molecule type" value="Genomic_DNA"/>
</dbReference>
<evidence type="ECO:0000256" key="8">
    <source>
        <dbReference type="ARBA" id="ARBA00043149"/>
    </source>
</evidence>
<evidence type="ECO:0000256" key="9">
    <source>
        <dbReference type="RuleBase" id="RU003733"/>
    </source>
</evidence>
<name>A0A0D7A117_9AGAR</name>
<dbReference type="PANTHER" id="PTHR10196:SF69">
    <property type="entry name" value="GLYCEROL KINASE"/>
    <property type="match status" value="1"/>
</dbReference>
<dbReference type="PANTHER" id="PTHR10196">
    <property type="entry name" value="SUGAR KINASE"/>
    <property type="match status" value="1"/>
</dbReference>
<dbReference type="PIRSF" id="PIRSF000538">
    <property type="entry name" value="GlpK"/>
    <property type="match status" value="1"/>
</dbReference>
<evidence type="ECO:0000256" key="4">
    <source>
        <dbReference type="ARBA" id="ARBA00022679"/>
    </source>
</evidence>
<dbReference type="GO" id="GO:0004370">
    <property type="term" value="F:glycerol kinase activity"/>
    <property type="evidence" value="ECO:0007669"/>
    <property type="project" value="UniProtKB-EC"/>
</dbReference>
<dbReference type="InterPro" id="IPR018484">
    <property type="entry name" value="FGGY_N"/>
</dbReference>
<keyword evidence="7" id="KW-0067">ATP-binding</keyword>
<dbReference type="AlphaFoldDB" id="A0A0D7A117"/>
<evidence type="ECO:0000256" key="6">
    <source>
        <dbReference type="ARBA" id="ARBA00022777"/>
    </source>
</evidence>
<evidence type="ECO:0000256" key="7">
    <source>
        <dbReference type="ARBA" id="ARBA00022840"/>
    </source>
</evidence>
<keyword evidence="4 9" id="KW-0808">Transferase</keyword>
<dbReference type="InterPro" id="IPR000577">
    <property type="entry name" value="Carb_kinase_FGGY"/>
</dbReference>
<dbReference type="PROSITE" id="PS00445">
    <property type="entry name" value="FGGY_KINASES_2"/>
    <property type="match status" value="1"/>
</dbReference>
<dbReference type="PROSITE" id="PS00933">
    <property type="entry name" value="FGGY_KINASES_1"/>
    <property type="match status" value="1"/>
</dbReference>
<evidence type="ECO:0000256" key="5">
    <source>
        <dbReference type="ARBA" id="ARBA00022741"/>
    </source>
</evidence>
<dbReference type="UniPathway" id="UPA00618">
    <property type="reaction ID" value="UER00672"/>
</dbReference>
<dbReference type="GO" id="GO:0005524">
    <property type="term" value="F:ATP binding"/>
    <property type="evidence" value="ECO:0007669"/>
    <property type="project" value="UniProtKB-KW"/>
</dbReference>
<protein>
    <recommendedName>
        <fullName evidence="3">glycerol kinase</fullName>
        <ecNumber evidence="3">2.7.1.30</ecNumber>
    </recommendedName>
    <alternativeName>
        <fullName evidence="8">ATP:glycerol 3-phosphotransferase</fullName>
    </alternativeName>
</protein>
<dbReference type="Pfam" id="PF02782">
    <property type="entry name" value="FGGY_C"/>
    <property type="match status" value="1"/>
</dbReference>
<feature type="domain" description="Carbohydrate kinase FGGY C-terminal" evidence="11">
    <location>
        <begin position="301"/>
        <end position="488"/>
    </location>
</feature>
<comment type="pathway">
    <text evidence="1">Polyol metabolism; glycerol degradation via glycerol kinase pathway; sn-glycerol 3-phosphate from glycerol: step 1/1.</text>
</comment>
<dbReference type="GO" id="GO:0006641">
    <property type="term" value="P:triglyceride metabolic process"/>
    <property type="evidence" value="ECO:0007669"/>
    <property type="project" value="TreeGrafter"/>
</dbReference>
<comment type="similarity">
    <text evidence="2 9">Belongs to the FGGY kinase family.</text>
</comment>
<evidence type="ECO:0000313" key="13">
    <source>
        <dbReference type="Proteomes" id="UP000054144"/>
    </source>
</evidence>
<evidence type="ECO:0000256" key="2">
    <source>
        <dbReference type="ARBA" id="ARBA00009156"/>
    </source>
</evidence>
<sequence length="550" mass="60094">MKELVASLDCGTTSTRFIVFDADAQVVASHQLEFPQYFPHPGWHDHDPLEILYTSIECIRATVRKLPADHVVRAMGITNQRETTVAWSRRTGLPLTRAIVWCDARNRNTVEHYNSVLEHEGIDVGATPDASPPLKGADARAWIRATTGLGLSTYFSATKLRWMLDHCPDIARAHEEDDLCVGTVESWLVYNLTAKKLHVTDVSNASRTLLLDFRGGGSNVTPESAPQNIPGAVRQPHWSPPLLRFFGIRESCLPRVVSSSEVLGTLHLDPSLGLPDCRIAGLVGDQQSSLVGHKCLQRGDAKCTYGTGAFMLICTGTEPSVPDDRTVNTIAYQAGPEAPPIYALEGSIAVAGSAIKWLRDSMRLISTSDEVNTLAAQEQDTGGVYFVTAFNGLLAPYWDPRAAGLLVGMSQYTNPAHIARATLEASAFQTHALVESMGVQVTELKVDGGMTNGELAMQVLADVGGFTVVRPEMREMTALGAALLAGSAIKLFGWDISRPETLNNVNTKGNTYFRPTTSLAHRQKMWRGWKRAVSRSLRWQTDEEDGECEP</sequence>